<feature type="region of interest" description="Disordered" evidence="2">
    <location>
        <begin position="91"/>
        <end position="110"/>
    </location>
</feature>
<protein>
    <submittedName>
        <fullName evidence="3">Uncharacterized protein</fullName>
    </submittedName>
</protein>
<feature type="coiled-coil region" evidence="1">
    <location>
        <begin position="43"/>
        <end position="77"/>
    </location>
</feature>
<organism evidence="3 4">
    <name type="scientific">Cymbomonas tetramitiformis</name>
    <dbReference type="NCBI Taxonomy" id="36881"/>
    <lineage>
        <taxon>Eukaryota</taxon>
        <taxon>Viridiplantae</taxon>
        <taxon>Chlorophyta</taxon>
        <taxon>Pyramimonadophyceae</taxon>
        <taxon>Pyramimonadales</taxon>
        <taxon>Pyramimonadaceae</taxon>
        <taxon>Cymbomonas</taxon>
    </lineage>
</organism>
<evidence type="ECO:0000313" key="3">
    <source>
        <dbReference type="EMBL" id="KAK3288512.1"/>
    </source>
</evidence>
<reference evidence="3 4" key="1">
    <citation type="journal article" date="2015" name="Genome Biol. Evol.">
        <title>Comparative Genomics of a Bacterivorous Green Alga Reveals Evolutionary Causalities and Consequences of Phago-Mixotrophic Mode of Nutrition.</title>
        <authorList>
            <person name="Burns J.A."/>
            <person name="Paasch A."/>
            <person name="Narechania A."/>
            <person name="Kim E."/>
        </authorList>
    </citation>
    <scope>NUCLEOTIDE SEQUENCE [LARGE SCALE GENOMIC DNA]</scope>
    <source>
        <strain evidence="3 4">PLY_AMNH</strain>
    </source>
</reference>
<accession>A0AAE0LKH8</accession>
<sequence length="147" mass="16494">MQKSQDQAKEKNKVVEELLFTIFELESQLFDKEADLDIASERRKQLEIINSQLTSDVAKLKRKVQELQGERAEVADAPQVSNSIRAMSSKVMQREAGGGRLEKNLPPKEDPQEVRLAAALRVLSSVSSLLDDSAEMTSSFAMHELYT</sequence>
<dbReference type="AlphaFoldDB" id="A0AAE0LKH8"/>
<keyword evidence="4" id="KW-1185">Reference proteome</keyword>
<name>A0AAE0LKH8_9CHLO</name>
<gene>
    <name evidence="3" type="ORF">CYMTET_4015</name>
</gene>
<evidence type="ECO:0000256" key="2">
    <source>
        <dbReference type="SAM" id="MobiDB-lite"/>
    </source>
</evidence>
<keyword evidence="1" id="KW-0175">Coiled coil</keyword>
<evidence type="ECO:0000256" key="1">
    <source>
        <dbReference type="SAM" id="Coils"/>
    </source>
</evidence>
<comment type="caution">
    <text evidence="3">The sequence shown here is derived from an EMBL/GenBank/DDBJ whole genome shotgun (WGS) entry which is preliminary data.</text>
</comment>
<dbReference type="EMBL" id="LGRX02000451">
    <property type="protein sequence ID" value="KAK3288512.1"/>
    <property type="molecule type" value="Genomic_DNA"/>
</dbReference>
<feature type="compositionally biased region" description="Basic and acidic residues" evidence="2">
    <location>
        <begin position="100"/>
        <end position="110"/>
    </location>
</feature>
<dbReference type="Proteomes" id="UP001190700">
    <property type="component" value="Unassembled WGS sequence"/>
</dbReference>
<evidence type="ECO:0000313" key="4">
    <source>
        <dbReference type="Proteomes" id="UP001190700"/>
    </source>
</evidence>
<proteinExistence type="predicted"/>